<dbReference type="EMBL" id="RBNJ01001377">
    <property type="protein sequence ID" value="RUS33217.1"/>
    <property type="molecule type" value="Genomic_DNA"/>
</dbReference>
<accession>A0A433QTZ6</accession>
<protein>
    <submittedName>
        <fullName evidence="2">Uncharacterized protein</fullName>
    </submittedName>
</protein>
<gene>
    <name evidence="2" type="ORF">BC938DRAFT_472552</name>
</gene>
<evidence type="ECO:0000256" key="1">
    <source>
        <dbReference type="SAM" id="MobiDB-lite"/>
    </source>
</evidence>
<proteinExistence type="predicted"/>
<sequence length="80" mass="8796">MNHDPAAQSLLPDMSTPPMSYSSYNSKSSIPVIVVDSDADSVHTVAYVRSDGSGLCRDGSPHQWSWWIKERIAFAGSRKL</sequence>
<feature type="region of interest" description="Disordered" evidence="1">
    <location>
        <begin position="1"/>
        <end position="22"/>
    </location>
</feature>
<evidence type="ECO:0000313" key="2">
    <source>
        <dbReference type="EMBL" id="RUS33217.1"/>
    </source>
</evidence>
<reference evidence="2 3" key="1">
    <citation type="journal article" date="2018" name="New Phytol.">
        <title>Phylogenomics of Endogonaceae and evolution of mycorrhizas within Mucoromycota.</title>
        <authorList>
            <person name="Chang Y."/>
            <person name="Desiro A."/>
            <person name="Na H."/>
            <person name="Sandor L."/>
            <person name="Lipzen A."/>
            <person name="Clum A."/>
            <person name="Barry K."/>
            <person name="Grigoriev I.V."/>
            <person name="Martin F.M."/>
            <person name="Stajich J.E."/>
            <person name="Smith M.E."/>
            <person name="Bonito G."/>
            <person name="Spatafora J.W."/>
        </authorList>
    </citation>
    <scope>NUCLEOTIDE SEQUENCE [LARGE SCALE GENOMIC DNA]</scope>
    <source>
        <strain evidence="2 3">AD002</strain>
    </source>
</reference>
<dbReference type="AlphaFoldDB" id="A0A433QTZ6"/>
<keyword evidence="3" id="KW-1185">Reference proteome</keyword>
<dbReference type="Proteomes" id="UP000274822">
    <property type="component" value="Unassembled WGS sequence"/>
</dbReference>
<name>A0A433QTZ6_9FUNG</name>
<organism evidence="2 3">
    <name type="scientific">Jimgerdemannia flammicorona</name>
    <dbReference type="NCBI Taxonomy" id="994334"/>
    <lineage>
        <taxon>Eukaryota</taxon>
        <taxon>Fungi</taxon>
        <taxon>Fungi incertae sedis</taxon>
        <taxon>Mucoromycota</taxon>
        <taxon>Mucoromycotina</taxon>
        <taxon>Endogonomycetes</taxon>
        <taxon>Endogonales</taxon>
        <taxon>Endogonaceae</taxon>
        <taxon>Jimgerdemannia</taxon>
    </lineage>
</organism>
<evidence type="ECO:0000313" key="3">
    <source>
        <dbReference type="Proteomes" id="UP000274822"/>
    </source>
</evidence>
<comment type="caution">
    <text evidence="2">The sequence shown here is derived from an EMBL/GenBank/DDBJ whole genome shotgun (WGS) entry which is preliminary data.</text>
</comment>